<dbReference type="STRING" id="861298.SAMN04488136_10331"/>
<evidence type="ECO:0000256" key="1">
    <source>
        <dbReference type="ARBA" id="ARBA00001946"/>
    </source>
</evidence>
<feature type="transmembrane region" description="Helical" evidence="4">
    <location>
        <begin position="214"/>
        <end position="236"/>
    </location>
</feature>
<sequence>MLGNQGKLLFLIGFTVTLLSVHFFSQKSINVLDYQGSIASPEKYQDTNAIAIPFPSNAERPSFLCQIPERGQHEFCTFTFHLGDSATQGIDISDFSEMSVDIDMTRNGWPVQNLPIRLYLQTYDPRLPKHWQYKTHQIDLDTYQYRKGLTLPLNYIQVADWWRKNSQADIKNSVVDLTNIVKLSILTPEDAPEGVYQIRVNAIRFTGHAISNSILLSSLTLAWLVLFLFHIFKLVAHSSAQQKLLREKLIRLSERSDALQQQAMHDPLTQALNRNGGLEKIQHLKLNLSNFCLMYLDLDHFKQLNDQYGHHIGDQVLQEFSAIVQGRLQTQGTLIRWGGEEFLAIVECKDTEPAHFLARKIRKDLAQHDWPNQSTVTCSIGIAQCDIHHSFQSSLINADSALYHAKNSGRDRIEVFIDHSLPSPSVQQHAT</sequence>
<keyword evidence="4" id="KW-0812">Transmembrane</keyword>
<dbReference type="PROSITE" id="PS50887">
    <property type="entry name" value="GGDEF"/>
    <property type="match status" value="1"/>
</dbReference>
<dbReference type="Proteomes" id="UP000198854">
    <property type="component" value="Unassembled WGS sequence"/>
</dbReference>
<name>A0A1G7X9N2_9VIBR</name>
<dbReference type="EMBL" id="FNDD01000003">
    <property type="protein sequence ID" value="SDG80824.1"/>
    <property type="molecule type" value="Genomic_DNA"/>
</dbReference>
<feature type="domain" description="GGDEF" evidence="5">
    <location>
        <begin position="289"/>
        <end position="418"/>
    </location>
</feature>
<dbReference type="RefSeq" id="WP_176765508.1">
    <property type="nucleotide sequence ID" value="NZ_FNDD01000003.1"/>
</dbReference>
<dbReference type="GO" id="GO:0043709">
    <property type="term" value="P:cell adhesion involved in single-species biofilm formation"/>
    <property type="evidence" value="ECO:0007669"/>
    <property type="project" value="TreeGrafter"/>
</dbReference>
<dbReference type="InterPro" id="IPR029787">
    <property type="entry name" value="Nucleotide_cyclase"/>
</dbReference>
<evidence type="ECO:0000256" key="4">
    <source>
        <dbReference type="SAM" id="Phobius"/>
    </source>
</evidence>
<protein>
    <recommendedName>
        <fullName evidence="2">diguanylate cyclase</fullName>
        <ecNumber evidence="2">2.7.7.65</ecNumber>
    </recommendedName>
</protein>
<evidence type="ECO:0000256" key="3">
    <source>
        <dbReference type="ARBA" id="ARBA00034247"/>
    </source>
</evidence>
<dbReference type="GO" id="GO:1902201">
    <property type="term" value="P:negative regulation of bacterial-type flagellum-dependent cell motility"/>
    <property type="evidence" value="ECO:0007669"/>
    <property type="project" value="TreeGrafter"/>
</dbReference>
<evidence type="ECO:0000259" key="5">
    <source>
        <dbReference type="PROSITE" id="PS50887"/>
    </source>
</evidence>
<comment type="catalytic activity">
    <reaction evidence="3">
        <text>2 GTP = 3',3'-c-di-GMP + 2 diphosphate</text>
        <dbReference type="Rhea" id="RHEA:24898"/>
        <dbReference type="ChEBI" id="CHEBI:33019"/>
        <dbReference type="ChEBI" id="CHEBI:37565"/>
        <dbReference type="ChEBI" id="CHEBI:58805"/>
        <dbReference type="EC" id="2.7.7.65"/>
    </reaction>
</comment>
<dbReference type="InterPro" id="IPR050469">
    <property type="entry name" value="Diguanylate_Cyclase"/>
</dbReference>
<evidence type="ECO:0000256" key="2">
    <source>
        <dbReference type="ARBA" id="ARBA00012528"/>
    </source>
</evidence>
<dbReference type="SUPFAM" id="SSF55073">
    <property type="entry name" value="Nucleotide cyclase"/>
    <property type="match status" value="1"/>
</dbReference>
<comment type="cofactor">
    <cofactor evidence="1">
        <name>Mg(2+)</name>
        <dbReference type="ChEBI" id="CHEBI:18420"/>
    </cofactor>
</comment>
<dbReference type="EC" id="2.7.7.65" evidence="2"/>
<proteinExistence type="predicted"/>
<dbReference type="AlphaFoldDB" id="A0A1G7X9N2"/>
<keyword evidence="4" id="KW-1133">Transmembrane helix</keyword>
<evidence type="ECO:0000313" key="6">
    <source>
        <dbReference type="EMBL" id="SDG80824.1"/>
    </source>
</evidence>
<dbReference type="Gene3D" id="3.30.70.270">
    <property type="match status" value="1"/>
</dbReference>
<dbReference type="GO" id="GO:0052621">
    <property type="term" value="F:diguanylate cyclase activity"/>
    <property type="evidence" value="ECO:0007669"/>
    <property type="project" value="UniProtKB-EC"/>
</dbReference>
<dbReference type="FunFam" id="3.30.70.270:FF:000001">
    <property type="entry name" value="Diguanylate cyclase domain protein"/>
    <property type="match status" value="1"/>
</dbReference>
<organism evidence="6 7">
    <name type="scientific">Vibrio xiamenensis</name>
    <dbReference type="NCBI Taxonomy" id="861298"/>
    <lineage>
        <taxon>Bacteria</taxon>
        <taxon>Pseudomonadati</taxon>
        <taxon>Pseudomonadota</taxon>
        <taxon>Gammaproteobacteria</taxon>
        <taxon>Vibrionales</taxon>
        <taxon>Vibrionaceae</taxon>
        <taxon>Vibrio</taxon>
    </lineage>
</organism>
<dbReference type="CDD" id="cd01949">
    <property type="entry name" value="GGDEF"/>
    <property type="match status" value="1"/>
</dbReference>
<dbReference type="GO" id="GO:0005886">
    <property type="term" value="C:plasma membrane"/>
    <property type="evidence" value="ECO:0007669"/>
    <property type="project" value="TreeGrafter"/>
</dbReference>
<reference evidence="6 7" key="1">
    <citation type="submission" date="2016-10" db="EMBL/GenBank/DDBJ databases">
        <authorList>
            <person name="de Groot N.N."/>
        </authorList>
    </citation>
    <scope>NUCLEOTIDE SEQUENCE [LARGE SCALE GENOMIC DNA]</scope>
    <source>
        <strain evidence="6 7">CGMCC 1.10228</strain>
    </source>
</reference>
<dbReference type="Pfam" id="PF00990">
    <property type="entry name" value="GGDEF"/>
    <property type="match status" value="1"/>
</dbReference>
<dbReference type="PANTHER" id="PTHR45138">
    <property type="entry name" value="REGULATORY COMPONENTS OF SENSORY TRANSDUCTION SYSTEM"/>
    <property type="match status" value="1"/>
</dbReference>
<evidence type="ECO:0000313" key="7">
    <source>
        <dbReference type="Proteomes" id="UP000198854"/>
    </source>
</evidence>
<dbReference type="SMART" id="SM00267">
    <property type="entry name" value="GGDEF"/>
    <property type="match status" value="1"/>
</dbReference>
<dbReference type="NCBIfam" id="TIGR00254">
    <property type="entry name" value="GGDEF"/>
    <property type="match status" value="1"/>
</dbReference>
<keyword evidence="4" id="KW-0472">Membrane</keyword>
<gene>
    <name evidence="6" type="ORF">SAMN04488136_10331</name>
</gene>
<keyword evidence="7" id="KW-1185">Reference proteome</keyword>
<dbReference type="PANTHER" id="PTHR45138:SF9">
    <property type="entry name" value="DIGUANYLATE CYCLASE DGCM-RELATED"/>
    <property type="match status" value="1"/>
</dbReference>
<dbReference type="InterPro" id="IPR043128">
    <property type="entry name" value="Rev_trsase/Diguanyl_cyclase"/>
</dbReference>
<dbReference type="InterPro" id="IPR000160">
    <property type="entry name" value="GGDEF_dom"/>
</dbReference>
<accession>A0A1G7X9N2</accession>